<protein>
    <recommendedName>
        <fullName evidence="4">Sulfotransferase domain-containing protein</fullName>
    </recommendedName>
</protein>
<sequence>MTKGRFPELYVRMEDESPSLRRRTVPLEVLVLGYARTGTSSIQIALEQLGYGPCYHMRVAMNQYPRDCTMWMKALEAKFDGKGKLFEKEEWDQLLGRHRSVCDMPAISFATDLMLAYPEAKIILTNRDADSWHTSMSRTVLQSNLYWLHNVLQHLDWATGLVHPMRRKAWRCMFGDDFETNGKDAMRRHYEEVRACAKAQEREILDLQLGDGWFKLCQFLNVPVPDHAYPRENDSGTFIPKMKERARLRMRAVASRWLKIVLIAAILTFATGLWIRSFSGRKEALLI</sequence>
<dbReference type="InterPro" id="IPR027417">
    <property type="entry name" value="P-loop_NTPase"/>
</dbReference>
<dbReference type="Gene3D" id="3.40.50.300">
    <property type="entry name" value="P-loop containing nucleotide triphosphate hydrolases"/>
    <property type="match status" value="1"/>
</dbReference>
<dbReference type="PANTHER" id="PTHR36978:SF4">
    <property type="entry name" value="P-LOOP CONTAINING NUCLEOSIDE TRIPHOSPHATE HYDROLASE PROTEIN"/>
    <property type="match status" value="1"/>
</dbReference>
<dbReference type="SUPFAM" id="SSF52540">
    <property type="entry name" value="P-loop containing nucleoside triphosphate hydrolases"/>
    <property type="match status" value="1"/>
</dbReference>
<keyword evidence="1" id="KW-0472">Membrane</keyword>
<feature type="transmembrane region" description="Helical" evidence="1">
    <location>
        <begin position="257"/>
        <end position="275"/>
    </location>
</feature>
<dbReference type="EMBL" id="CAJPDS010000019">
    <property type="protein sequence ID" value="CAF9917042.1"/>
    <property type="molecule type" value="Genomic_DNA"/>
</dbReference>
<evidence type="ECO:0000313" key="2">
    <source>
        <dbReference type="EMBL" id="CAF9917042.1"/>
    </source>
</evidence>
<comment type="caution">
    <text evidence="2">The sequence shown here is derived from an EMBL/GenBank/DDBJ whole genome shotgun (WGS) entry which is preliminary data.</text>
</comment>
<reference evidence="2" key="1">
    <citation type="submission" date="2021-03" db="EMBL/GenBank/DDBJ databases">
        <authorList>
            <person name="Tagirdzhanova G."/>
        </authorList>
    </citation>
    <scope>NUCLEOTIDE SEQUENCE</scope>
</reference>
<dbReference type="AlphaFoldDB" id="A0A8H3F6Q6"/>
<organism evidence="2 3">
    <name type="scientific">Heterodermia speciosa</name>
    <dbReference type="NCBI Taxonomy" id="116794"/>
    <lineage>
        <taxon>Eukaryota</taxon>
        <taxon>Fungi</taxon>
        <taxon>Dikarya</taxon>
        <taxon>Ascomycota</taxon>
        <taxon>Pezizomycotina</taxon>
        <taxon>Lecanoromycetes</taxon>
        <taxon>OSLEUM clade</taxon>
        <taxon>Lecanoromycetidae</taxon>
        <taxon>Caliciales</taxon>
        <taxon>Physciaceae</taxon>
        <taxon>Heterodermia</taxon>
    </lineage>
</organism>
<gene>
    <name evidence="2" type="ORF">HETSPECPRED_003083</name>
</gene>
<evidence type="ECO:0000256" key="1">
    <source>
        <dbReference type="SAM" id="Phobius"/>
    </source>
</evidence>
<dbReference type="Proteomes" id="UP000664521">
    <property type="component" value="Unassembled WGS sequence"/>
</dbReference>
<dbReference type="Pfam" id="PF17784">
    <property type="entry name" value="Sulfotransfer_4"/>
    <property type="match status" value="1"/>
</dbReference>
<proteinExistence type="predicted"/>
<accession>A0A8H3F6Q6</accession>
<dbReference type="InterPro" id="IPR040632">
    <property type="entry name" value="Sulfotransfer_4"/>
</dbReference>
<dbReference type="OrthoDB" id="408152at2759"/>
<keyword evidence="3" id="KW-1185">Reference proteome</keyword>
<name>A0A8H3F6Q6_9LECA</name>
<dbReference type="PANTHER" id="PTHR36978">
    <property type="entry name" value="P-LOOP CONTAINING NUCLEOTIDE TRIPHOSPHATE HYDROLASE"/>
    <property type="match status" value="1"/>
</dbReference>
<evidence type="ECO:0008006" key="4">
    <source>
        <dbReference type="Google" id="ProtNLM"/>
    </source>
</evidence>
<evidence type="ECO:0000313" key="3">
    <source>
        <dbReference type="Proteomes" id="UP000664521"/>
    </source>
</evidence>
<keyword evidence="1" id="KW-1133">Transmembrane helix</keyword>
<keyword evidence="1" id="KW-0812">Transmembrane</keyword>